<gene>
    <name evidence="2" type="ORF">Psch_04034</name>
</gene>
<name>A0A4Y7R5Q7_9FIRM</name>
<comment type="caution">
    <text evidence="2">The sequence shown here is derived from an EMBL/GenBank/DDBJ whole genome shotgun (WGS) entry which is preliminary data.</text>
</comment>
<organism evidence="2 3">
    <name type="scientific">Pelotomaculum schinkii</name>
    <dbReference type="NCBI Taxonomy" id="78350"/>
    <lineage>
        <taxon>Bacteria</taxon>
        <taxon>Bacillati</taxon>
        <taxon>Bacillota</taxon>
        <taxon>Clostridia</taxon>
        <taxon>Eubacteriales</taxon>
        <taxon>Desulfotomaculaceae</taxon>
        <taxon>Pelotomaculum</taxon>
    </lineage>
</organism>
<protein>
    <submittedName>
        <fullName evidence="2">Uncharacterized protein</fullName>
    </submittedName>
</protein>
<dbReference type="EMBL" id="QFGA01000004">
    <property type="protein sequence ID" value="TEB04308.1"/>
    <property type="molecule type" value="Genomic_DNA"/>
</dbReference>
<reference evidence="2 3" key="1">
    <citation type="journal article" date="2018" name="Environ. Microbiol.">
        <title>Novel energy conservation strategies and behaviour of Pelotomaculum schinkii driving syntrophic propionate catabolism.</title>
        <authorList>
            <person name="Hidalgo-Ahumada C.A.P."/>
            <person name="Nobu M.K."/>
            <person name="Narihiro T."/>
            <person name="Tamaki H."/>
            <person name="Liu W.T."/>
            <person name="Kamagata Y."/>
            <person name="Stams A.J.M."/>
            <person name="Imachi H."/>
            <person name="Sousa D.Z."/>
        </authorList>
    </citation>
    <scope>NUCLEOTIDE SEQUENCE [LARGE SCALE GENOMIC DNA]</scope>
    <source>
        <strain evidence="2 3">HH</strain>
    </source>
</reference>
<accession>A0A4Y7R5Q7</accession>
<dbReference type="AlphaFoldDB" id="A0A4Y7R5Q7"/>
<dbReference type="RefSeq" id="WP_190259460.1">
    <property type="nucleotide sequence ID" value="NZ_QFGA01000004.1"/>
</dbReference>
<evidence type="ECO:0000313" key="2">
    <source>
        <dbReference type="EMBL" id="TEB04308.1"/>
    </source>
</evidence>
<feature type="region of interest" description="Disordered" evidence="1">
    <location>
        <begin position="1"/>
        <end position="23"/>
    </location>
</feature>
<keyword evidence="3" id="KW-1185">Reference proteome</keyword>
<evidence type="ECO:0000313" key="3">
    <source>
        <dbReference type="Proteomes" id="UP000298324"/>
    </source>
</evidence>
<dbReference type="Proteomes" id="UP000298324">
    <property type="component" value="Unassembled WGS sequence"/>
</dbReference>
<proteinExistence type="predicted"/>
<evidence type="ECO:0000256" key="1">
    <source>
        <dbReference type="SAM" id="MobiDB-lite"/>
    </source>
</evidence>
<sequence length="107" mass="11961">MFLFKPFSRKKQPKKNVKPSHGEAAQNCELENQLEITIGGVRVKINRCSAFPPVNELSAIIPRAEIRRRYYSNGRLTAEEEIILNSITLVDSPRHPTGGSPQACTKA</sequence>
<feature type="compositionally biased region" description="Basic residues" evidence="1">
    <location>
        <begin position="7"/>
        <end position="18"/>
    </location>
</feature>